<dbReference type="EMBL" id="JOJR01001113">
    <property type="protein sequence ID" value="RCN32332.1"/>
    <property type="molecule type" value="Genomic_DNA"/>
</dbReference>
<feature type="compositionally biased region" description="Basic and acidic residues" evidence="1">
    <location>
        <begin position="18"/>
        <end position="27"/>
    </location>
</feature>
<sequence length="147" mass="15478">MMSPDPDLTCNETLGVEDSERNKESMVRRFPASQNANASAFRANYNASSPSVKYTIQKPAPRPPYQAANAAPHPVHAPGTSTITPTEETLHGQLAAVSHVQLQNSNGAKLYKSLAASSEYPSPAGISPSQLHIIAGSTLLRNAVAAA</sequence>
<dbReference type="AlphaFoldDB" id="A0A368FJU9"/>
<gene>
    <name evidence="2" type="ORF">ANCCAN_21858</name>
</gene>
<feature type="region of interest" description="Disordered" evidence="1">
    <location>
        <begin position="57"/>
        <end position="85"/>
    </location>
</feature>
<dbReference type="Proteomes" id="UP000252519">
    <property type="component" value="Unassembled WGS sequence"/>
</dbReference>
<comment type="caution">
    <text evidence="2">The sequence shown here is derived from an EMBL/GenBank/DDBJ whole genome shotgun (WGS) entry which is preliminary data.</text>
</comment>
<accession>A0A368FJU9</accession>
<feature type="compositionally biased region" description="Low complexity" evidence="1">
    <location>
        <begin position="67"/>
        <end position="78"/>
    </location>
</feature>
<name>A0A368FJU9_ANCCA</name>
<dbReference type="OrthoDB" id="5864178at2759"/>
<keyword evidence="3" id="KW-1185">Reference proteome</keyword>
<feature type="region of interest" description="Disordered" evidence="1">
    <location>
        <begin position="1"/>
        <end position="35"/>
    </location>
</feature>
<organism evidence="2 3">
    <name type="scientific">Ancylostoma caninum</name>
    <name type="common">Dog hookworm</name>
    <dbReference type="NCBI Taxonomy" id="29170"/>
    <lineage>
        <taxon>Eukaryota</taxon>
        <taxon>Metazoa</taxon>
        <taxon>Ecdysozoa</taxon>
        <taxon>Nematoda</taxon>
        <taxon>Chromadorea</taxon>
        <taxon>Rhabditida</taxon>
        <taxon>Rhabditina</taxon>
        <taxon>Rhabditomorpha</taxon>
        <taxon>Strongyloidea</taxon>
        <taxon>Ancylostomatidae</taxon>
        <taxon>Ancylostomatinae</taxon>
        <taxon>Ancylostoma</taxon>
    </lineage>
</organism>
<proteinExistence type="predicted"/>
<evidence type="ECO:0000256" key="1">
    <source>
        <dbReference type="SAM" id="MobiDB-lite"/>
    </source>
</evidence>
<protein>
    <submittedName>
        <fullName evidence="2">Uncharacterized protein</fullName>
    </submittedName>
</protein>
<feature type="non-terminal residue" evidence="2">
    <location>
        <position position="147"/>
    </location>
</feature>
<evidence type="ECO:0000313" key="3">
    <source>
        <dbReference type="Proteomes" id="UP000252519"/>
    </source>
</evidence>
<evidence type="ECO:0000313" key="2">
    <source>
        <dbReference type="EMBL" id="RCN32332.1"/>
    </source>
</evidence>
<reference evidence="2 3" key="1">
    <citation type="submission" date="2014-10" db="EMBL/GenBank/DDBJ databases">
        <title>Draft genome of the hookworm Ancylostoma caninum.</title>
        <authorList>
            <person name="Mitreva M."/>
        </authorList>
    </citation>
    <scope>NUCLEOTIDE SEQUENCE [LARGE SCALE GENOMIC DNA]</scope>
    <source>
        <strain evidence="2 3">Baltimore</strain>
    </source>
</reference>